<dbReference type="Proteomes" id="UP000799438">
    <property type="component" value="Unassembled WGS sequence"/>
</dbReference>
<gene>
    <name evidence="2" type="ORF">K452DRAFT_239839</name>
</gene>
<dbReference type="OrthoDB" id="3247136at2759"/>
<dbReference type="SUPFAM" id="SSF55608">
    <property type="entry name" value="Homing endonucleases"/>
    <property type="match status" value="1"/>
</dbReference>
<dbReference type="Pfam" id="PF03161">
    <property type="entry name" value="LAGLIDADG_2"/>
    <property type="match status" value="1"/>
</dbReference>
<evidence type="ECO:0000313" key="2">
    <source>
        <dbReference type="EMBL" id="KAF2135176.1"/>
    </source>
</evidence>
<evidence type="ECO:0000313" key="3">
    <source>
        <dbReference type="Proteomes" id="UP000799438"/>
    </source>
</evidence>
<dbReference type="Gene3D" id="3.10.28.10">
    <property type="entry name" value="Homing endonucleases"/>
    <property type="match status" value="1"/>
</dbReference>
<dbReference type="EMBL" id="ML995643">
    <property type="protein sequence ID" value="KAF2135176.1"/>
    <property type="molecule type" value="Genomic_DNA"/>
</dbReference>
<dbReference type="RefSeq" id="XP_033390895.1">
    <property type="nucleotide sequence ID" value="XM_033537752.1"/>
</dbReference>
<organism evidence="2 3">
    <name type="scientific">Aplosporella prunicola CBS 121167</name>
    <dbReference type="NCBI Taxonomy" id="1176127"/>
    <lineage>
        <taxon>Eukaryota</taxon>
        <taxon>Fungi</taxon>
        <taxon>Dikarya</taxon>
        <taxon>Ascomycota</taxon>
        <taxon>Pezizomycotina</taxon>
        <taxon>Dothideomycetes</taxon>
        <taxon>Dothideomycetes incertae sedis</taxon>
        <taxon>Botryosphaeriales</taxon>
        <taxon>Aplosporellaceae</taxon>
        <taxon>Aplosporella</taxon>
    </lineage>
</organism>
<accession>A0A6A6AUA1</accession>
<evidence type="ECO:0000259" key="1">
    <source>
        <dbReference type="Pfam" id="PF03161"/>
    </source>
</evidence>
<feature type="non-terminal residue" evidence="2">
    <location>
        <position position="1"/>
    </location>
</feature>
<proteinExistence type="predicted"/>
<reference evidence="2" key="1">
    <citation type="journal article" date="2020" name="Stud. Mycol.">
        <title>101 Dothideomycetes genomes: a test case for predicting lifestyles and emergence of pathogens.</title>
        <authorList>
            <person name="Haridas S."/>
            <person name="Albert R."/>
            <person name="Binder M."/>
            <person name="Bloem J."/>
            <person name="Labutti K."/>
            <person name="Salamov A."/>
            <person name="Andreopoulos B."/>
            <person name="Baker S."/>
            <person name="Barry K."/>
            <person name="Bills G."/>
            <person name="Bluhm B."/>
            <person name="Cannon C."/>
            <person name="Castanera R."/>
            <person name="Culley D."/>
            <person name="Daum C."/>
            <person name="Ezra D."/>
            <person name="Gonzalez J."/>
            <person name="Henrissat B."/>
            <person name="Kuo A."/>
            <person name="Liang C."/>
            <person name="Lipzen A."/>
            <person name="Lutzoni F."/>
            <person name="Magnuson J."/>
            <person name="Mondo S."/>
            <person name="Nolan M."/>
            <person name="Ohm R."/>
            <person name="Pangilinan J."/>
            <person name="Park H.-J."/>
            <person name="Ramirez L."/>
            <person name="Alfaro M."/>
            <person name="Sun H."/>
            <person name="Tritt A."/>
            <person name="Yoshinaga Y."/>
            <person name="Zwiers L.-H."/>
            <person name="Turgeon B."/>
            <person name="Goodwin S."/>
            <person name="Spatafora J."/>
            <person name="Crous P."/>
            <person name="Grigoriev I."/>
        </authorList>
    </citation>
    <scope>NUCLEOTIDE SEQUENCE</scope>
    <source>
        <strain evidence="2">CBS 121167</strain>
    </source>
</reference>
<sequence>IMQDRSRQKDQGISLATNSFTFEDCVYLSKILSVKYGLKTSVVKVGHIDQ</sequence>
<protein>
    <recommendedName>
        <fullName evidence="1">Homing endonuclease LAGLIDADG domain-containing protein</fullName>
    </recommendedName>
</protein>
<dbReference type="GO" id="GO:0004519">
    <property type="term" value="F:endonuclease activity"/>
    <property type="evidence" value="ECO:0007669"/>
    <property type="project" value="InterPro"/>
</dbReference>
<dbReference type="AlphaFoldDB" id="A0A6A6AUA1"/>
<keyword evidence="3" id="KW-1185">Reference proteome</keyword>
<name>A0A6A6AUA1_9PEZI</name>
<feature type="domain" description="Homing endonuclease LAGLIDADG" evidence="1">
    <location>
        <begin position="1"/>
        <end position="46"/>
    </location>
</feature>
<dbReference type="InterPro" id="IPR027434">
    <property type="entry name" value="Homing_endonucl"/>
</dbReference>
<dbReference type="InterPro" id="IPR004860">
    <property type="entry name" value="LAGLIDADG_dom"/>
</dbReference>
<dbReference type="GeneID" id="54295248"/>